<dbReference type="InterPro" id="IPR013087">
    <property type="entry name" value="Znf_C2H2_type"/>
</dbReference>
<keyword evidence="8" id="KW-1185">Reference proteome</keyword>
<evidence type="ECO:0000256" key="4">
    <source>
        <dbReference type="PROSITE-ProRule" id="PRU00042"/>
    </source>
</evidence>
<keyword evidence="4" id="KW-0862">Zinc</keyword>
<dbReference type="FunFam" id="3.30.160.60:FF:000232">
    <property type="entry name" value="Krueppel-like factor 9"/>
    <property type="match status" value="1"/>
</dbReference>
<protein>
    <recommendedName>
        <fullName evidence="6">C2H2-type domain-containing protein</fullName>
    </recommendedName>
</protein>
<keyword evidence="4" id="KW-0863">Zinc-finger</keyword>
<dbReference type="OrthoDB" id="6365676at2759"/>
<dbReference type="InterPro" id="IPR036236">
    <property type="entry name" value="Znf_C2H2_sf"/>
</dbReference>
<reference evidence="7" key="1">
    <citation type="submission" date="2019-04" db="EMBL/GenBank/DDBJ databases">
        <title>Genome assembly of Zosterops borbonicus 15179.</title>
        <authorList>
            <person name="Leroy T."/>
            <person name="Anselmetti Y."/>
            <person name="Tilak M.-K."/>
            <person name="Nabholz B."/>
        </authorList>
    </citation>
    <scope>NUCLEOTIDE SEQUENCE</scope>
    <source>
        <strain evidence="7">HGM_15179</strain>
        <tissue evidence="7">Muscle</tissue>
    </source>
</reference>
<keyword evidence="3" id="KW-0804">Transcription</keyword>
<sequence length="119" mass="12682">MESPDEDVGSDSDMTTEPRSSPAHDSAPGQCNTVPLKEKLVSEKRHKCPYSDCNKVYGKSSHLKAHYLVHAGKLQARGRGAGCVGAACPQMNPLGIICHNITYSPSHASPGDPVKRGPM</sequence>
<feature type="compositionally biased region" description="Acidic residues" evidence="5">
    <location>
        <begin position="1"/>
        <end position="10"/>
    </location>
</feature>
<dbReference type="GO" id="GO:0003677">
    <property type="term" value="F:DNA binding"/>
    <property type="evidence" value="ECO:0007669"/>
    <property type="project" value="UniProtKB-KW"/>
</dbReference>
<dbReference type="SUPFAM" id="SSF57667">
    <property type="entry name" value="beta-beta-alpha zinc fingers"/>
    <property type="match status" value="1"/>
</dbReference>
<dbReference type="EMBL" id="SWJQ01002113">
    <property type="protein sequence ID" value="TRZ06874.1"/>
    <property type="molecule type" value="Genomic_DNA"/>
</dbReference>
<dbReference type="Proteomes" id="UP000796761">
    <property type="component" value="Unassembled WGS sequence"/>
</dbReference>
<dbReference type="PROSITE" id="PS50157">
    <property type="entry name" value="ZINC_FINGER_C2H2_2"/>
    <property type="match status" value="1"/>
</dbReference>
<comment type="caution">
    <text evidence="7">The sequence shown here is derived from an EMBL/GenBank/DDBJ whole genome shotgun (WGS) entry which is preliminary data.</text>
</comment>
<feature type="region of interest" description="Disordered" evidence="5">
    <location>
        <begin position="1"/>
        <end position="33"/>
    </location>
</feature>
<evidence type="ECO:0000313" key="8">
    <source>
        <dbReference type="Proteomes" id="UP000796761"/>
    </source>
</evidence>
<dbReference type="GO" id="GO:0008270">
    <property type="term" value="F:zinc ion binding"/>
    <property type="evidence" value="ECO:0007669"/>
    <property type="project" value="UniProtKB-KW"/>
</dbReference>
<evidence type="ECO:0000259" key="6">
    <source>
        <dbReference type="PROSITE" id="PS50157"/>
    </source>
</evidence>
<accession>A0A8K1DA28</accession>
<evidence type="ECO:0000313" key="7">
    <source>
        <dbReference type="EMBL" id="TRZ06874.1"/>
    </source>
</evidence>
<evidence type="ECO:0000256" key="3">
    <source>
        <dbReference type="ARBA" id="ARBA00023163"/>
    </source>
</evidence>
<proteinExistence type="predicted"/>
<evidence type="ECO:0000256" key="2">
    <source>
        <dbReference type="ARBA" id="ARBA00023125"/>
    </source>
</evidence>
<keyword evidence="4" id="KW-0479">Metal-binding</keyword>
<keyword evidence="2" id="KW-0238">DNA-binding</keyword>
<name>A0A8K1DA28_9PASS</name>
<gene>
    <name evidence="7" type="ORF">HGM15179_020233</name>
</gene>
<dbReference type="Gene3D" id="3.30.160.60">
    <property type="entry name" value="Classic Zinc Finger"/>
    <property type="match status" value="1"/>
</dbReference>
<keyword evidence="1" id="KW-0805">Transcription regulation</keyword>
<evidence type="ECO:0000256" key="1">
    <source>
        <dbReference type="ARBA" id="ARBA00023015"/>
    </source>
</evidence>
<organism evidence="7 8">
    <name type="scientific">Zosterops borbonicus</name>
    <dbReference type="NCBI Taxonomy" id="364589"/>
    <lineage>
        <taxon>Eukaryota</taxon>
        <taxon>Metazoa</taxon>
        <taxon>Chordata</taxon>
        <taxon>Craniata</taxon>
        <taxon>Vertebrata</taxon>
        <taxon>Euteleostomi</taxon>
        <taxon>Archelosauria</taxon>
        <taxon>Archosauria</taxon>
        <taxon>Dinosauria</taxon>
        <taxon>Saurischia</taxon>
        <taxon>Theropoda</taxon>
        <taxon>Coelurosauria</taxon>
        <taxon>Aves</taxon>
        <taxon>Neognathae</taxon>
        <taxon>Neoaves</taxon>
        <taxon>Telluraves</taxon>
        <taxon>Australaves</taxon>
        <taxon>Passeriformes</taxon>
        <taxon>Sylvioidea</taxon>
        <taxon>Zosteropidae</taxon>
        <taxon>Zosterops</taxon>
    </lineage>
</organism>
<feature type="domain" description="C2H2-type" evidence="6">
    <location>
        <begin position="46"/>
        <end position="75"/>
    </location>
</feature>
<dbReference type="AlphaFoldDB" id="A0A8K1DA28"/>
<dbReference type="PROSITE" id="PS00028">
    <property type="entry name" value="ZINC_FINGER_C2H2_1"/>
    <property type="match status" value="1"/>
</dbReference>
<evidence type="ECO:0000256" key="5">
    <source>
        <dbReference type="SAM" id="MobiDB-lite"/>
    </source>
</evidence>